<accession>A0A9P1UHG0</accession>
<evidence type="ECO:0000313" key="2">
    <source>
        <dbReference type="EMBL" id="EAE5604463.1"/>
    </source>
</evidence>
<reference evidence="2 3" key="2">
    <citation type="submission" date="2019-03" db="EMBL/GenBank/DDBJ databases">
        <authorList>
            <person name="Ashton P.M."/>
            <person name="Dallman T."/>
            <person name="Nair S."/>
            <person name="De Pinna E."/>
            <person name="Peters T."/>
            <person name="Grant K."/>
        </authorList>
    </citation>
    <scope>NUCLEOTIDE SEQUENCE [LARGE SCALE GENOMIC DNA]</scope>
    <source>
        <strain evidence="2">RL15000440</strain>
    </source>
</reference>
<dbReference type="Proteomes" id="UP000332711">
    <property type="component" value="Unassembled WGS sequence"/>
</dbReference>
<evidence type="ECO:0000313" key="1">
    <source>
        <dbReference type="EMBL" id="EAD8145596.1"/>
    </source>
</evidence>
<organism evidence="1 4">
    <name type="scientific">Listeria monocytogenes</name>
    <dbReference type="NCBI Taxonomy" id="1639"/>
    <lineage>
        <taxon>Bacteria</taxon>
        <taxon>Bacillati</taxon>
        <taxon>Bacillota</taxon>
        <taxon>Bacilli</taxon>
        <taxon>Bacillales</taxon>
        <taxon>Listeriaceae</taxon>
        <taxon>Listeria</taxon>
    </lineage>
</organism>
<dbReference type="Proteomes" id="UP000371553">
    <property type="component" value="Unassembled WGS sequence"/>
</dbReference>
<proteinExistence type="predicted"/>
<name>A0A9P1UHG0_LISMN</name>
<dbReference type="EMBL" id="AAAPCR010000004">
    <property type="protein sequence ID" value="EAD8145596.1"/>
    <property type="molecule type" value="Genomic_DNA"/>
</dbReference>
<comment type="caution">
    <text evidence="1">The sequence shown here is derived from an EMBL/GenBank/DDBJ whole genome shotgun (WGS) entry which is preliminary data.</text>
</comment>
<evidence type="ECO:0000313" key="4">
    <source>
        <dbReference type="Proteomes" id="UP000371553"/>
    </source>
</evidence>
<dbReference type="EMBL" id="AAASTI010000005">
    <property type="protein sequence ID" value="EAE5604463.1"/>
    <property type="molecule type" value="Genomic_DNA"/>
</dbReference>
<evidence type="ECO:0000313" key="3">
    <source>
        <dbReference type="Proteomes" id="UP000332711"/>
    </source>
</evidence>
<sequence length="269" mass="30542">MNIEQFFAELAKEYKKLNNVQSATAIQSIESIKYDVMDILAKYADKDGTIQRSKNAKIMRELDALFPQFKTDVDETIAAVIEDTASWTTDKLVKYFAVTYGVSLVADSIKNEVKTSIVEQIFGHKWENGLTLNDSAYWLARSIHDTIRVTVNVNSKKGFQSTVNGIENSLKNERWRTENVVKSDGPNAYRRAIIENGKRSKYVVGWHITEGIHHSPKCVALASADHYGLGKGNYIENTDYPIEAPHPRCTSFLTYIMKPREDGLFDDYE</sequence>
<gene>
    <name evidence="1" type="ORF">CD20_05880</name>
    <name evidence="2" type="ORF">E1X78_10100</name>
</gene>
<protein>
    <submittedName>
        <fullName evidence="1">Uncharacterized protein</fullName>
    </submittedName>
</protein>
<reference evidence="1 4" key="1">
    <citation type="submission" date="2018-06" db="EMBL/GenBank/DDBJ databases">
        <authorList>
            <consortium name="GenomeTrakr: Next Generation Sequencing Network for Food Pathogen Tracability"/>
        </authorList>
    </citation>
    <scope>NUCLEOTIDE SEQUENCE [LARGE SCALE GENOMIC DNA]</scope>
    <source>
        <strain evidence="1 4">NYAG13B12507-5</strain>
    </source>
</reference>
<dbReference type="RefSeq" id="WP_054314973.1">
    <property type="nucleotide sequence ID" value="NZ_CP025222.1"/>
</dbReference>
<dbReference type="AlphaFoldDB" id="A0A9P1UHG0"/>